<evidence type="ECO:0000256" key="1">
    <source>
        <dbReference type="SAM" id="MobiDB-lite"/>
    </source>
</evidence>
<name>A0A2G5UFY8_9PELO</name>
<feature type="compositionally biased region" description="Basic and acidic residues" evidence="1">
    <location>
        <begin position="81"/>
        <end position="90"/>
    </location>
</feature>
<organism evidence="2 3">
    <name type="scientific">Caenorhabditis nigoni</name>
    <dbReference type="NCBI Taxonomy" id="1611254"/>
    <lineage>
        <taxon>Eukaryota</taxon>
        <taxon>Metazoa</taxon>
        <taxon>Ecdysozoa</taxon>
        <taxon>Nematoda</taxon>
        <taxon>Chromadorea</taxon>
        <taxon>Rhabditida</taxon>
        <taxon>Rhabditina</taxon>
        <taxon>Rhabditomorpha</taxon>
        <taxon>Rhabditoidea</taxon>
        <taxon>Rhabditidae</taxon>
        <taxon>Peloderinae</taxon>
        <taxon>Caenorhabditis</taxon>
    </lineage>
</organism>
<dbReference type="AlphaFoldDB" id="A0A2G5UFY8"/>
<comment type="caution">
    <text evidence="2">The sequence shown here is derived from an EMBL/GenBank/DDBJ whole genome shotgun (WGS) entry which is preliminary data.</text>
</comment>
<reference evidence="3" key="1">
    <citation type="submission" date="2017-10" db="EMBL/GenBank/DDBJ databases">
        <title>Rapid genome shrinkage in a self-fertile nematode reveals novel sperm competition proteins.</title>
        <authorList>
            <person name="Yin D."/>
            <person name="Schwarz E.M."/>
            <person name="Thomas C.G."/>
            <person name="Felde R.L."/>
            <person name="Korf I.F."/>
            <person name="Cutter A.D."/>
            <person name="Schartner C.M."/>
            <person name="Ralston E.J."/>
            <person name="Meyer B.J."/>
            <person name="Haag E.S."/>
        </authorList>
    </citation>
    <scope>NUCLEOTIDE SEQUENCE [LARGE SCALE GENOMIC DNA]</scope>
    <source>
        <strain evidence="3">JU1422</strain>
    </source>
</reference>
<gene>
    <name evidence="2" type="primary">Cnig_chr_III.g10407</name>
    <name evidence="2" type="ORF">B9Z55_010407</name>
</gene>
<feature type="compositionally biased region" description="Basic and acidic residues" evidence="1">
    <location>
        <begin position="39"/>
        <end position="50"/>
    </location>
</feature>
<dbReference type="Proteomes" id="UP000230233">
    <property type="component" value="Chromosome III"/>
</dbReference>
<protein>
    <submittedName>
        <fullName evidence="2">Uncharacterized protein</fullName>
    </submittedName>
</protein>
<feature type="compositionally biased region" description="Basic residues" evidence="1">
    <location>
        <begin position="69"/>
        <end position="80"/>
    </location>
</feature>
<feature type="region of interest" description="Disordered" evidence="1">
    <location>
        <begin position="1"/>
        <end position="90"/>
    </location>
</feature>
<sequence length="90" mass="10497">MEDFFKGNFLLTEGRSNSKHTRATSSDASRMSDPANQGKECKMRHTDSRHNVQGIRSRQDYPVNSQPRRFMRNRSLRKQKVKDIHDTSNS</sequence>
<evidence type="ECO:0000313" key="3">
    <source>
        <dbReference type="Proteomes" id="UP000230233"/>
    </source>
</evidence>
<proteinExistence type="predicted"/>
<evidence type="ECO:0000313" key="2">
    <source>
        <dbReference type="EMBL" id="PIC38373.1"/>
    </source>
</evidence>
<dbReference type="EMBL" id="PDUG01000003">
    <property type="protein sequence ID" value="PIC38373.1"/>
    <property type="molecule type" value="Genomic_DNA"/>
</dbReference>
<keyword evidence="3" id="KW-1185">Reference proteome</keyword>
<accession>A0A2G5UFY8</accession>